<name>A0A2R4M9H6_9HYPH</name>
<dbReference type="KEGG" id="mmyr:MXMO3_00075"/>
<evidence type="ECO:0000313" key="2">
    <source>
        <dbReference type="EMBL" id="AVX02623.1"/>
    </source>
</evidence>
<organism evidence="2 3">
    <name type="scientific">Maritalea myrionectae</name>
    <dbReference type="NCBI Taxonomy" id="454601"/>
    <lineage>
        <taxon>Bacteria</taxon>
        <taxon>Pseudomonadati</taxon>
        <taxon>Pseudomonadota</taxon>
        <taxon>Alphaproteobacteria</taxon>
        <taxon>Hyphomicrobiales</taxon>
        <taxon>Devosiaceae</taxon>
        <taxon>Maritalea</taxon>
    </lineage>
</organism>
<feature type="transmembrane region" description="Helical" evidence="1">
    <location>
        <begin position="211"/>
        <end position="239"/>
    </location>
</feature>
<accession>A0A2R4M9H6</accession>
<protein>
    <submittedName>
        <fullName evidence="2">Uncharacterized protein</fullName>
    </submittedName>
</protein>
<dbReference type="STRING" id="1122213.GCA_000423365_02792"/>
<feature type="transmembrane region" description="Helical" evidence="1">
    <location>
        <begin position="364"/>
        <end position="385"/>
    </location>
</feature>
<reference evidence="2 3" key="1">
    <citation type="submission" date="2017-05" db="EMBL/GenBank/DDBJ databases">
        <title>Genome Analysis of Maritalea myrionectae HL2708#5.</title>
        <authorList>
            <consortium name="Cotde Inc.-PKNU"/>
            <person name="Jang D."/>
            <person name="Oh H.-M."/>
        </authorList>
    </citation>
    <scope>NUCLEOTIDE SEQUENCE [LARGE SCALE GENOMIC DNA]</scope>
    <source>
        <strain evidence="2 3">HL2708#5</strain>
    </source>
</reference>
<proteinExistence type="predicted"/>
<keyword evidence="1" id="KW-0812">Transmembrane</keyword>
<keyword evidence="3" id="KW-1185">Reference proteome</keyword>
<dbReference type="AlphaFoldDB" id="A0A2R4M9H6"/>
<sequence>MLSMPKNLKERYAPLYFLASVGAGGLVVTFFMYLMFWVPHPGQPVPVFEDIVRAYASANMPLQIAITIALMGIALLAILHFRLLAWNLREYSKFRETEAFRKLKNSNAETQLIALPLTLAMAVNVAFIVGLVFVPGLWSIVEFLFPAAIATFALIGLLALNLFGKFLARIFAAGGFDQRANNSFAQVLPAFAFAMISVGFAAPAALSQSKIIVGVGVALAGFFFIAAVLIALVAAVIGLNSILQNGLAAEAAPTLLVIIPLLTVLGIASLRINHGMHTQFDMHFDTAHNFVMLGGLLAVQLLIALVGWNALKAKNYVASFLSQEGQKSAGAYALVCPGVALSVMVHFFVNKGLVGAGLIAKFGVAYWAFTLPALAFQIAMIVLVVRLNKQHFSTTKILPHPAAAE</sequence>
<gene>
    <name evidence="2" type="ORF">MXMO3_00075</name>
</gene>
<feature type="transmembrane region" description="Helical" evidence="1">
    <location>
        <begin position="251"/>
        <end position="270"/>
    </location>
</feature>
<dbReference type="RefSeq" id="WP_117394569.1">
    <property type="nucleotide sequence ID" value="NZ_CP021330.1"/>
</dbReference>
<evidence type="ECO:0000256" key="1">
    <source>
        <dbReference type="SAM" id="Phobius"/>
    </source>
</evidence>
<dbReference type="InterPro" id="IPR059133">
    <property type="entry name" value="TsoY-like"/>
</dbReference>
<feature type="transmembrane region" description="Helical" evidence="1">
    <location>
        <begin position="184"/>
        <end position="205"/>
    </location>
</feature>
<feature type="transmembrane region" description="Helical" evidence="1">
    <location>
        <begin position="112"/>
        <end position="137"/>
    </location>
</feature>
<feature type="transmembrane region" description="Helical" evidence="1">
    <location>
        <begin position="290"/>
        <end position="311"/>
    </location>
</feature>
<dbReference type="Proteomes" id="UP000258927">
    <property type="component" value="Chromosome"/>
</dbReference>
<feature type="transmembrane region" description="Helical" evidence="1">
    <location>
        <begin position="331"/>
        <end position="349"/>
    </location>
</feature>
<dbReference type="EMBL" id="CP021330">
    <property type="protein sequence ID" value="AVX02623.1"/>
    <property type="molecule type" value="Genomic_DNA"/>
</dbReference>
<evidence type="ECO:0000313" key="3">
    <source>
        <dbReference type="Proteomes" id="UP000258927"/>
    </source>
</evidence>
<feature type="transmembrane region" description="Helical" evidence="1">
    <location>
        <begin position="12"/>
        <end position="36"/>
    </location>
</feature>
<feature type="transmembrane region" description="Helical" evidence="1">
    <location>
        <begin position="143"/>
        <end position="163"/>
    </location>
</feature>
<dbReference type="NCBIfam" id="NF047644">
    <property type="entry name" value="TsoY_fam"/>
    <property type="match status" value="1"/>
</dbReference>
<keyword evidence="1" id="KW-1133">Transmembrane helix</keyword>
<feature type="transmembrane region" description="Helical" evidence="1">
    <location>
        <begin position="62"/>
        <end position="85"/>
    </location>
</feature>
<keyword evidence="1" id="KW-0472">Membrane</keyword>